<dbReference type="GO" id="GO:0005886">
    <property type="term" value="C:plasma membrane"/>
    <property type="evidence" value="ECO:0007669"/>
    <property type="project" value="UniProtKB-SubCell"/>
</dbReference>
<dbReference type="Pfam" id="PF02653">
    <property type="entry name" value="BPD_transp_2"/>
    <property type="match status" value="1"/>
</dbReference>
<dbReference type="PANTHER" id="PTHR32196">
    <property type="entry name" value="ABC TRANSPORTER PERMEASE PROTEIN YPHD-RELATED-RELATED"/>
    <property type="match status" value="1"/>
</dbReference>
<dbReference type="AlphaFoldDB" id="A0A1R1AXB2"/>
<feature type="transmembrane region" description="Helical" evidence="6">
    <location>
        <begin position="302"/>
        <end position="322"/>
    </location>
</feature>
<evidence type="ECO:0000256" key="2">
    <source>
        <dbReference type="ARBA" id="ARBA00022475"/>
    </source>
</evidence>
<organism evidence="7 8">
    <name type="scientific">Paenibacillus lautus</name>
    <name type="common">Bacillus lautus</name>
    <dbReference type="NCBI Taxonomy" id="1401"/>
    <lineage>
        <taxon>Bacteria</taxon>
        <taxon>Bacillati</taxon>
        <taxon>Bacillota</taxon>
        <taxon>Bacilli</taxon>
        <taxon>Bacillales</taxon>
        <taxon>Paenibacillaceae</taxon>
        <taxon>Paenibacillus</taxon>
    </lineage>
</organism>
<dbReference type="RefSeq" id="WP_076324819.1">
    <property type="nucleotide sequence ID" value="NZ_MRTF01000008.1"/>
</dbReference>
<name>A0A1R1AXB2_PAELA</name>
<feature type="transmembrane region" description="Helical" evidence="6">
    <location>
        <begin position="168"/>
        <end position="189"/>
    </location>
</feature>
<keyword evidence="4 6" id="KW-1133">Transmembrane helix</keyword>
<proteinExistence type="predicted"/>
<dbReference type="GO" id="GO:0022857">
    <property type="term" value="F:transmembrane transporter activity"/>
    <property type="evidence" value="ECO:0007669"/>
    <property type="project" value="InterPro"/>
</dbReference>
<feature type="transmembrane region" description="Helical" evidence="6">
    <location>
        <begin position="16"/>
        <end position="38"/>
    </location>
</feature>
<evidence type="ECO:0000256" key="4">
    <source>
        <dbReference type="ARBA" id="ARBA00022989"/>
    </source>
</evidence>
<evidence type="ECO:0000256" key="5">
    <source>
        <dbReference type="ARBA" id="ARBA00023136"/>
    </source>
</evidence>
<protein>
    <submittedName>
        <fullName evidence="7">Sugar ABC transporter permease</fullName>
    </submittedName>
</protein>
<sequence>MRNLAASVRKAARHKIVWPLLALVILYLINLIVVPGFFKVEIIDGHLYGNLVDVLNRGTPLIIMAIGMTLVIATEGIDISVGSVMAIAGSMAIFILEGSPLWVAILTALGIGLLCGLWNGMLVSILGIQPMVATLILLTVGRGIAQLITNGQILTTTNDRYEYIGKGYLLGIPFAVYIVAAVFILVYLLKTKTAFGLFLESTGANRRSSEFAGIKPRVIFMTAYAICGLLAAVAGIIYSSNLSSADANNAGLWYELDAILAVVIGGTSMRGGRFFLGGTVVGAIFIQSLTTTIYSLGVPPESILLVKAIVVILVCLIQSDVFRQKLISIKRKVTAS</sequence>
<dbReference type="InterPro" id="IPR001851">
    <property type="entry name" value="ABC_transp_permease"/>
</dbReference>
<keyword evidence="5 6" id="KW-0472">Membrane</keyword>
<feature type="transmembrane region" description="Helical" evidence="6">
    <location>
        <begin position="218"/>
        <end position="238"/>
    </location>
</feature>
<dbReference type="STRING" id="1401.BK123_23650"/>
<comment type="caution">
    <text evidence="7">The sequence shown here is derived from an EMBL/GenBank/DDBJ whole genome shotgun (WGS) entry which is preliminary data.</text>
</comment>
<reference evidence="7 8" key="1">
    <citation type="submission" date="2016-11" db="EMBL/GenBank/DDBJ databases">
        <title>Paenibacillus species isolates.</title>
        <authorList>
            <person name="Beno S.M."/>
        </authorList>
    </citation>
    <scope>NUCLEOTIDE SEQUENCE [LARGE SCALE GENOMIC DNA]</scope>
    <source>
        <strain evidence="7 8">FSL F4-0100</strain>
    </source>
</reference>
<dbReference type="CDD" id="cd06579">
    <property type="entry name" value="TM_PBP1_transp_AraH_like"/>
    <property type="match status" value="1"/>
</dbReference>
<evidence type="ECO:0000256" key="3">
    <source>
        <dbReference type="ARBA" id="ARBA00022692"/>
    </source>
</evidence>
<feature type="transmembrane region" description="Helical" evidence="6">
    <location>
        <begin position="274"/>
        <end position="296"/>
    </location>
</feature>
<feature type="transmembrane region" description="Helical" evidence="6">
    <location>
        <begin position="79"/>
        <end position="96"/>
    </location>
</feature>
<evidence type="ECO:0000256" key="6">
    <source>
        <dbReference type="SAM" id="Phobius"/>
    </source>
</evidence>
<keyword evidence="2" id="KW-1003">Cell membrane</keyword>
<feature type="transmembrane region" description="Helical" evidence="6">
    <location>
        <begin position="58"/>
        <end position="74"/>
    </location>
</feature>
<dbReference type="Proteomes" id="UP000187074">
    <property type="component" value="Unassembled WGS sequence"/>
</dbReference>
<evidence type="ECO:0000313" key="7">
    <source>
        <dbReference type="EMBL" id="OME90292.1"/>
    </source>
</evidence>
<comment type="subcellular location">
    <subcellularLocation>
        <location evidence="1">Cell membrane</location>
        <topology evidence="1">Multi-pass membrane protein</topology>
    </subcellularLocation>
</comment>
<dbReference type="EMBL" id="MRTF01000008">
    <property type="protein sequence ID" value="OME90292.1"/>
    <property type="molecule type" value="Genomic_DNA"/>
</dbReference>
<evidence type="ECO:0000256" key="1">
    <source>
        <dbReference type="ARBA" id="ARBA00004651"/>
    </source>
</evidence>
<dbReference type="PANTHER" id="PTHR32196:SF19">
    <property type="entry name" value="GALACTOFURANOSE TRANSPORTER PERMEASE PROTEIN YTFT"/>
    <property type="match status" value="1"/>
</dbReference>
<gene>
    <name evidence="7" type="ORF">BK123_23650</name>
</gene>
<accession>A0A1R1AXB2</accession>
<evidence type="ECO:0000313" key="8">
    <source>
        <dbReference type="Proteomes" id="UP000187074"/>
    </source>
</evidence>
<keyword evidence="3 6" id="KW-0812">Transmembrane</keyword>